<reference evidence="7" key="1">
    <citation type="submission" date="2016-11" db="EMBL/GenBank/DDBJ databases">
        <authorList>
            <person name="Varghese N."/>
            <person name="Submissions S."/>
        </authorList>
    </citation>
    <scope>NUCLEOTIDE SEQUENCE [LARGE SCALE GENOMIC DNA]</scope>
    <source>
        <strain evidence="7">UWOS</strain>
    </source>
</reference>
<dbReference type="PROSITE" id="PS50893">
    <property type="entry name" value="ABC_TRANSPORTER_2"/>
    <property type="match status" value="2"/>
</dbReference>
<dbReference type="CDD" id="cd03221">
    <property type="entry name" value="ABCF_EF-3"/>
    <property type="match status" value="2"/>
</dbReference>
<dbReference type="Proteomes" id="UP000184275">
    <property type="component" value="Unassembled WGS sequence"/>
</dbReference>
<feature type="coiled-coil region" evidence="3">
    <location>
        <begin position="542"/>
        <end position="576"/>
    </location>
</feature>
<keyword evidence="7" id="KW-1185">Reference proteome</keyword>
<keyword evidence="1" id="KW-0547">Nucleotide-binding</keyword>
<dbReference type="RefSeq" id="WP_073306018.1">
    <property type="nucleotide sequence ID" value="NZ_FRAW01000039.1"/>
</dbReference>
<feature type="region of interest" description="Disordered" evidence="4">
    <location>
        <begin position="506"/>
        <end position="525"/>
    </location>
</feature>
<dbReference type="EMBL" id="FRAW01000039">
    <property type="protein sequence ID" value="SHL14928.1"/>
    <property type="molecule type" value="Genomic_DNA"/>
</dbReference>
<dbReference type="Pfam" id="PF00005">
    <property type="entry name" value="ABC_tran"/>
    <property type="match status" value="2"/>
</dbReference>
<gene>
    <name evidence="6" type="ORF">SAMN05720469_13919</name>
</gene>
<dbReference type="PANTHER" id="PTHR42855:SF2">
    <property type="entry name" value="DRUG RESISTANCE ABC TRANSPORTER,ATP-BINDING PROTEIN"/>
    <property type="match status" value="1"/>
</dbReference>
<organism evidence="6 7">
    <name type="scientific">Fibrobacter intestinalis</name>
    <dbReference type="NCBI Taxonomy" id="28122"/>
    <lineage>
        <taxon>Bacteria</taxon>
        <taxon>Pseudomonadati</taxon>
        <taxon>Fibrobacterota</taxon>
        <taxon>Fibrobacteria</taxon>
        <taxon>Fibrobacterales</taxon>
        <taxon>Fibrobacteraceae</taxon>
        <taxon>Fibrobacter</taxon>
    </lineage>
</organism>
<accession>A0A1M6Y9N8</accession>
<dbReference type="PANTHER" id="PTHR42855">
    <property type="entry name" value="ABC TRANSPORTER ATP-BINDING SUBUNIT"/>
    <property type="match status" value="1"/>
</dbReference>
<dbReference type="InterPro" id="IPR051309">
    <property type="entry name" value="ABCF_ATPase"/>
</dbReference>
<dbReference type="SUPFAM" id="SSF52540">
    <property type="entry name" value="P-loop containing nucleoside triphosphate hydrolases"/>
    <property type="match status" value="2"/>
</dbReference>
<dbReference type="AlphaFoldDB" id="A0A1M6Y9N8"/>
<dbReference type="Pfam" id="PF12848">
    <property type="entry name" value="ABC_tran_Xtn"/>
    <property type="match status" value="1"/>
</dbReference>
<evidence type="ECO:0000256" key="1">
    <source>
        <dbReference type="ARBA" id="ARBA00022741"/>
    </source>
</evidence>
<evidence type="ECO:0000259" key="5">
    <source>
        <dbReference type="PROSITE" id="PS50893"/>
    </source>
</evidence>
<evidence type="ECO:0000256" key="2">
    <source>
        <dbReference type="ARBA" id="ARBA00022840"/>
    </source>
</evidence>
<dbReference type="Gene3D" id="3.40.50.300">
    <property type="entry name" value="P-loop containing nucleotide triphosphate hydrolases"/>
    <property type="match status" value="2"/>
</dbReference>
<dbReference type="SMART" id="SM00382">
    <property type="entry name" value="AAA"/>
    <property type="match status" value="2"/>
</dbReference>
<evidence type="ECO:0000256" key="4">
    <source>
        <dbReference type="SAM" id="MobiDB-lite"/>
    </source>
</evidence>
<dbReference type="InterPro" id="IPR003593">
    <property type="entry name" value="AAA+_ATPase"/>
</dbReference>
<dbReference type="GO" id="GO:0005524">
    <property type="term" value="F:ATP binding"/>
    <property type="evidence" value="ECO:0007669"/>
    <property type="project" value="UniProtKB-KW"/>
</dbReference>
<dbReference type="GO" id="GO:0016887">
    <property type="term" value="F:ATP hydrolysis activity"/>
    <property type="evidence" value="ECO:0007669"/>
    <property type="project" value="InterPro"/>
</dbReference>
<sequence>MIQIQNIAKSFGIQELFKDASFLVGPRERVGIVGRNGSGKSTLFKMILGEESLDGGKIDIPKNYTLGYLKQHIAFSHKTVHEEACSVLQKNEDGWMDTHQVESILFGLGFDAESLQKDPMLLSGGFQIRLNLAKVLASEPNVLLLDEPTNYLDIISTRWLTRFLRGWKGEVLLITHDRNFMDSVCTHVVGIYRKKFRKIQGTVAKFKETVAIEEEMAQRTQENEAHKREQLERVIERFRFKASKAAMVQSKIKAVEKLGTITRPEHERNLEFSFNEAGFPGKRMMQIKDLRFHFDGGPDLIQNLSAEIFKGDRIAIIGPNGRGKTTLLNLIANELKPVSGEVVWNPNVQLNYFGQTNINRLDLTKTVEEELQSAITSAERGKARSLAGLMMFSGDAALKKINVLSGGERSRVLLGKILATPCNLLLLDEPTNHLDMESIESLIDALEDYQGTAIVVSHDEELLHAFANKLIVFDGGRSFVFEGNYASFLDKIGWQEERGENVSKVSVEKSNGGSAKADIPTPKSKESRQARAAYIEERAKIIRPLEKEIQRLEADIQKSEESAKKIEADLLAASEKADGAQIAKLATALNAEKVKGEELFAQWEETSLRLEEAKEKYPL</sequence>
<proteinExistence type="predicted"/>
<keyword evidence="2 6" id="KW-0067">ATP-binding</keyword>
<name>A0A1M6Y9N8_9BACT</name>
<protein>
    <submittedName>
        <fullName evidence="6">ATP-binding cassette, subfamily F, member 3</fullName>
    </submittedName>
</protein>
<evidence type="ECO:0000256" key="3">
    <source>
        <dbReference type="SAM" id="Coils"/>
    </source>
</evidence>
<keyword evidence="3" id="KW-0175">Coiled coil</keyword>
<dbReference type="InterPro" id="IPR003439">
    <property type="entry name" value="ABC_transporter-like_ATP-bd"/>
</dbReference>
<evidence type="ECO:0000313" key="7">
    <source>
        <dbReference type="Proteomes" id="UP000184275"/>
    </source>
</evidence>
<dbReference type="InterPro" id="IPR032781">
    <property type="entry name" value="ABC_tran_Xtn"/>
</dbReference>
<dbReference type="InterPro" id="IPR027417">
    <property type="entry name" value="P-loop_NTPase"/>
</dbReference>
<dbReference type="InterPro" id="IPR017871">
    <property type="entry name" value="ABC_transporter-like_CS"/>
</dbReference>
<evidence type="ECO:0000313" key="6">
    <source>
        <dbReference type="EMBL" id="SHL14928.1"/>
    </source>
</evidence>
<dbReference type="PROSITE" id="PS00211">
    <property type="entry name" value="ABC_TRANSPORTER_1"/>
    <property type="match status" value="1"/>
</dbReference>
<feature type="domain" description="ABC transporter" evidence="5">
    <location>
        <begin position="285"/>
        <end position="501"/>
    </location>
</feature>
<feature type="domain" description="ABC transporter" evidence="5">
    <location>
        <begin position="2"/>
        <end position="218"/>
    </location>
</feature>